<dbReference type="SUPFAM" id="SSF53474">
    <property type="entry name" value="alpha/beta-Hydrolases"/>
    <property type="match status" value="1"/>
</dbReference>
<dbReference type="Proteomes" id="UP000184089">
    <property type="component" value="Unassembled WGS sequence"/>
</dbReference>
<comment type="similarity">
    <text evidence="1">Belongs to the peptidase S9C family.</text>
</comment>
<organism evidence="5 6">
    <name type="scientific">Bittarella massiliensis</name>
    <name type="common">ex Durand et al. 2017</name>
    <dbReference type="NCBI Taxonomy" id="1720313"/>
    <lineage>
        <taxon>Bacteria</taxon>
        <taxon>Bacillati</taxon>
        <taxon>Bacillota</taxon>
        <taxon>Clostridia</taxon>
        <taxon>Eubacteriales</taxon>
        <taxon>Oscillospiraceae</taxon>
        <taxon>Bittarella (ex Durand et al. 2017)</taxon>
    </lineage>
</organism>
<dbReference type="InterPro" id="IPR001375">
    <property type="entry name" value="Peptidase_S9_cat"/>
</dbReference>
<dbReference type="Gene3D" id="3.40.50.1820">
    <property type="entry name" value="alpha/beta hydrolase"/>
    <property type="match status" value="1"/>
</dbReference>
<evidence type="ECO:0000313" key="5">
    <source>
        <dbReference type="EMBL" id="SHG19946.1"/>
    </source>
</evidence>
<keyword evidence="5" id="KW-0031">Aminopeptidase</keyword>
<name>A0AAQ1ME71_9FIRM</name>
<evidence type="ECO:0000313" key="6">
    <source>
        <dbReference type="Proteomes" id="UP000184089"/>
    </source>
</evidence>
<keyword evidence="2" id="KW-0645">Protease</keyword>
<dbReference type="GO" id="GO:0006508">
    <property type="term" value="P:proteolysis"/>
    <property type="evidence" value="ECO:0007669"/>
    <property type="project" value="UniProtKB-KW"/>
</dbReference>
<sequence>MEKMTSSSLREISFVSALRHSPEGGHAAAVVSRANGDNGYDSRLWLVGEGEVCPLTAGGEERAFLWEDEGHLLFPAARTKAEKEQTDATTYYRLPVDGGEAVPAFTVPLKAVELQRIEGSRYLVTALGERDDPAPAEEDRWAGDYQVIDELPYWGNGAGFTNGKRRRLYLFDAQTGACEPITAPTQQVCQARVAGCGRFVGYTVQGFEGVQPLQHTFCLYDLTSGETRIYLEGDYTILQFAMAEEGIFLAAAKNDRWGIDQNPEILRLDAETGEVETLLDRDRSLCDAVASDCRLGGCTTFVCEGGKLYFTGLDGYSSHLYTLELESGAFAERVHLSGSVDGFSVCGEQLLCVAMVGQDLQEVYRVEGDWLQPVTAFNRAYLEKYPPIAPQHLTFADADGVEVDGWVLVPRDLEEGERRPAILDIHGGPKAAFGEVYYHEMQLWASQGYFVFYCNPRGSEGKGNAFAELRGAYGTYDYDDLMQFCDLVLERYPAIDEGRVGVTGGSYGGFMTNWIIGHTDRFRAAASQRSISNWLSFTYVCDIGYWFGTDQMAADAWSDAEKLWWHSPLKYADNCKTPTIFIHSDEDYRCWIPEGYQMFTALKLHGVETRMCVFHGENHELSRSGKPEHRIRRLDEITAWFDRHLEK</sequence>
<dbReference type="SUPFAM" id="SSF82171">
    <property type="entry name" value="DPP6 N-terminal domain-like"/>
    <property type="match status" value="1"/>
</dbReference>
<dbReference type="GO" id="GO:0004252">
    <property type="term" value="F:serine-type endopeptidase activity"/>
    <property type="evidence" value="ECO:0007669"/>
    <property type="project" value="TreeGrafter"/>
</dbReference>
<protein>
    <submittedName>
        <fullName evidence="5">Dipeptidyl aminopeptidase/acylaminoacyl peptidase</fullName>
    </submittedName>
</protein>
<dbReference type="InterPro" id="IPR029058">
    <property type="entry name" value="AB_hydrolase_fold"/>
</dbReference>
<feature type="domain" description="Peptidase S9 prolyl oligopeptidase catalytic" evidence="4">
    <location>
        <begin position="438"/>
        <end position="646"/>
    </location>
</feature>
<dbReference type="EMBL" id="FQVY01000002">
    <property type="protein sequence ID" value="SHG19946.1"/>
    <property type="molecule type" value="Genomic_DNA"/>
</dbReference>
<keyword evidence="3" id="KW-0378">Hydrolase</keyword>
<evidence type="ECO:0000256" key="2">
    <source>
        <dbReference type="ARBA" id="ARBA00022670"/>
    </source>
</evidence>
<gene>
    <name evidence="5" type="ORF">SAMN05444424_1842</name>
</gene>
<dbReference type="FunFam" id="3.40.50.1820:FF:000028">
    <property type="entry name" value="S9 family peptidase"/>
    <property type="match status" value="1"/>
</dbReference>
<dbReference type="PANTHER" id="PTHR42776">
    <property type="entry name" value="SERINE PEPTIDASE S9 FAMILY MEMBER"/>
    <property type="match status" value="1"/>
</dbReference>
<evidence type="ECO:0000256" key="1">
    <source>
        <dbReference type="ARBA" id="ARBA00010040"/>
    </source>
</evidence>
<evidence type="ECO:0000256" key="3">
    <source>
        <dbReference type="ARBA" id="ARBA00022801"/>
    </source>
</evidence>
<proteinExistence type="inferred from homology"/>
<dbReference type="AlphaFoldDB" id="A0AAQ1ME71"/>
<dbReference type="PANTHER" id="PTHR42776:SF27">
    <property type="entry name" value="DIPEPTIDYL PEPTIDASE FAMILY MEMBER 6"/>
    <property type="match status" value="1"/>
</dbReference>
<evidence type="ECO:0000259" key="4">
    <source>
        <dbReference type="Pfam" id="PF00326"/>
    </source>
</evidence>
<accession>A0AAQ1ME71</accession>
<comment type="caution">
    <text evidence="5">The sequence shown here is derived from an EMBL/GenBank/DDBJ whole genome shotgun (WGS) entry which is preliminary data.</text>
</comment>
<reference evidence="6" key="1">
    <citation type="submission" date="2016-11" db="EMBL/GenBank/DDBJ databases">
        <authorList>
            <person name="Jaros S."/>
            <person name="Januszkiewicz K."/>
            <person name="Wedrychowicz H."/>
        </authorList>
    </citation>
    <scope>NUCLEOTIDE SEQUENCE [LARGE SCALE GENOMIC DNA]</scope>
    <source>
        <strain evidence="6">DSM 4029</strain>
    </source>
</reference>
<dbReference type="GO" id="GO:0004177">
    <property type="term" value="F:aminopeptidase activity"/>
    <property type="evidence" value="ECO:0007669"/>
    <property type="project" value="UniProtKB-KW"/>
</dbReference>
<dbReference type="Pfam" id="PF00326">
    <property type="entry name" value="Peptidase_S9"/>
    <property type="match status" value="1"/>
</dbReference>